<evidence type="ECO:0000313" key="2">
    <source>
        <dbReference type="Proteomes" id="UP001054945"/>
    </source>
</evidence>
<dbReference type="Proteomes" id="UP001054945">
    <property type="component" value="Unassembled WGS sequence"/>
</dbReference>
<organism evidence="1 2">
    <name type="scientific">Caerostris extrusa</name>
    <name type="common">Bark spider</name>
    <name type="synonym">Caerostris bankana</name>
    <dbReference type="NCBI Taxonomy" id="172846"/>
    <lineage>
        <taxon>Eukaryota</taxon>
        <taxon>Metazoa</taxon>
        <taxon>Ecdysozoa</taxon>
        <taxon>Arthropoda</taxon>
        <taxon>Chelicerata</taxon>
        <taxon>Arachnida</taxon>
        <taxon>Araneae</taxon>
        <taxon>Araneomorphae</taxon>
        <taxon>Entelegynae</taxon>
        <taxon>Araneoidea</taxon>
        <taxon>Araneidae</taxon>
        <taxon>Caerostris</taxon>
    </lineage>
</organism>
<gene>
    <name evidence="1" type="ORF">CEXT_555101</name>
</gene>
<accession>A0AAV4XZX0</accession>
<sequence length="195" mass="21886">MATRIQCAGPWWTETFPNSQVSGSQVKLTSSLGKRPTKSLLSGYSFIYSKRMNGREEKKKEPAANKSSNAGKFGSCTRGINYHAHNELRPVQCNPALGRPLKDVDESYATAILHEHLRGVHPSPILIKFNRGTFWPQTFQNIRTNKDRLARYSPVSDEIQSNTTLVLQCCLLAPAEFEIYTPINGISHPSLKKRI</sequence>
<dbReference type="AlphaFoldDB" id="A0AAV4XZX0"/>
<comment type="caution">
    <text evidence="1">The sequence shown here is derived from an EMBL/GenBank/DDBJ whole genome shotgun (WGS) entry which is preliminary data.</text>
</comment>
<evidence type="ECO:0000313" key="1">
    <source>
        <dbReference type="EMBL" id="GIZ00718.1"/>
    </source>
</evidence>
<proteinExistence type="predicted"/>
<name>A0AAV4XZX0_CAEEX</name>
<protein>
    <submittedName>
        <fullName evidence="1">Uncharacterized protein</fullName>
    </submittedName>
</protein>
<keyword evidence="2" id="KW-1185">Reference proteome</keyword>
<dbReference type="EMBL" id="BPLR01001198">
    <property type="protein sequence ID" value="GIZ00718.1"/>
    <property type="molecule type" value="Genomic_DNA"/>
</dbReference>
<reference evidence="1 2" key="1">
    <citation type="submission" date="2021-06" db="EMBL/GenBank/DDBJ databases">
        <title>Caerostris extrusa draft genome.</title>
        <authorList>
            <person name="Kono N."/>
            <person name="Arakawa K."/>
        </authorList>
    </citation>
    <scope>NUCLEOTIDE SEQUENCE [LARGE SCALE GENOMIC DNA]</scope>
</reference>